<evidence type="ECO:0000256" key="8">
    <source>
        <dbReference type="ARBA" id="ARBA00023242"/>
    </source>
</evidence>
<dbReference type="SUPFAM" id="SSF54928">
    <property type="entry name" value="RNA-binding domain, RBD"/>
    <property type="match status" value="1"/>
</dbReference>
<feature type="non-terminal residue" evidence="14">
    <location>
        <position position="749"/>
    </location>
</feature>
<feature type="compositionally biased region" description="Basic residues" evidence="11">
    <location>
        <begin position="505"/>
        <end position="514"/>
    </location>
</feature>
<dbReference type="Gene3D" id="3.30.70.330">
    <property type="match status" value="1"/>
</dbReference>
<keyword evidence="6" id="KW-0697">Rotamase</keyword>
<dbReference type="PANTHER" id="PTHR45843:SF1">
    <property type="entry name" value="PEPTIDYL-PROLYL CIS-TRANS ISOMERASE-LIKE 4"/>
    <property type="match status" value="1"/>
</dbReference>
<evidence type="ECO:0000256" key="6">
    <source>
        <dbReference type="ARBA" id="ARBA00023110"/>
    </source>
</evidence>
<feature type="compositionally biased region" description="Basic and acidic residues" evidence="11">
    <location>
        <begin position="390"/>
        <end position="418"/>
    </location>
</feature>
<evidence type="ECO:0000256" key="9">
    <source>
        <dbReference type="PROSITE-ProRule" id="PRU00176"/>
    </source>
</evidence>
<dbReference type="InterPro" id="IPR000504">
    <property type="entry name" value="RRM_dom"/>
</dbReference>
<feature type="compositionally biased region" description="Basic residues" evidence="11">
    <location>
        <begin position="553"/>
        <end position="565"/>
    </location>
</feature>
<keyword evidence="8" id="KW-0539">Nucleus</keyword>
<keyword evidence="7 14" id="KW-0413">Isomerase</keyword>
<dbReference type="Proteomes" id="UP000054359">
    <property type="component" value="Unassembled WGS sequence"/>
</dbReference>
<dbReference type="GO" id="GO:0005634">
    <property type="term" value="C:nucleus"/>
    <property type="evidence" value="ECO:0007669"/>
    <property type="project" value="UniProtKB-SubCell"/>
</dbReference>
<dbReference type="CDD" id="cd12235">
    <property type="entry name" value="RRM_PPIL4"/>
    <property type="match status" value="1"/>
</dbReference>
<sequence length="749" mass="85897">MSVVIETTIGDITVDLYLKERPNTCLNFLKLCKVKYYNLCVFHKVERNFIAQTGDPTATGRGGESIFCRLYGEQAKYFDAELKPRLKHEKVGTLSMVNNGNNMNGSQFFLTLGENLTYLDEVHTVFGEVAEGFETLLKINEAICDPNNRPYQDIRITHTVVLHDPYDDPKGLEIPDASPEPTREQLESNYIAADEEIDDTKGKSMEEIEEKIKESEAKARATILEMVGDIPDADVKPPENVLFVCKLNPVTTSEDLEIIFSRFGPIKSCEVIKDKKTEESLQYAFIEFENEEDCENAYFKMDNVLIDDRRIHVDFSQSVSKLQFDMQKKSSKGKPSQLQKFLIKSAQNSSHGYDMIFDMDENRNEPRTDKKVHKEKNPVSPKHKRKHKNESHDRKSSKAGENRSSERRDEYRGKRRSDTSSPHRYSSNDKYKRSHTSVSKKNNANGGKRTNSDWRKHENKSGRKSRSPSLSNGSLRYSRDKNKRPHTEKYNRNVAKWTDSDRRKQEKKSRKRSRSSSSSSESFRYSRDERKKSHMLVIGKDKMNVDKQTDSNRRKKEKNSSKKPRSSSSSNESSSRSRERSQVKKSRKKRSKRSSSSSIRSDTSFHAQQHPSEKQSAAKPLSYHISYSKSERYISDSGSTSSSSDESSHNSHSKSDSKKIKCVSNSRSVSSPHRASLNSHSKSKSKAIRHVSDSRSSVSSECSTHNLHSNSKRKKTKYTSSSRPTSFENMSTKRSHHKSSRNREDSYHR</sequence>
<dbReference type="Pfam" id="PF00160">
    <property type="entry name" value="Pro_isomerase"/>
    <property type="match status" value="1"/>
</dbReference>
<proteinExistence type="predicted"/>
<dbReference type="GO" id="GO:0003755">
    <property type="term" value="F:peptidyl-prolyl cis-trans isomerase activity"/>
    <property type="evidence" value="ECO:0007669"/>
    <property type="project" value="UniProtKB-KW"/>
</dbReference>
<dbReference type="SUPFAM" id="SSF50891">
    <property type="entry name" value="Cyclophilin-like"/>
    <property type="match status" value="1"/>
</dbReference>
<organism evidence="14 15">
    <name type="scientific">Stegodyphus mimosarum</name>
    <name type="common">African social velvet spider</name>
    <dbReference type="NCBI Taxonomy" id="407821"/>
    <lineage>
        <taxon>Eukaryota</taxon>
        <taxon>Metazoa</taxon>
        <taxon>Ecdysozoa</taxon>
        <taxon>Arthropoda</taxon>
        <taxon>Chelicerata</taxon>
        <taxon>Arachnida</taxon>
        <taxon>Araneae</taxon>
        <taxon>Araneomorphae</taxon>
        <taxon>Entelegynae</taxon>
        <taxon>Eresoidea</taxon>
        <taxon>Eresidae</taxon>
        <taxon>Stegodyphus</taxon>
    </lineage>
</organism>
<dbReference type="AlphaFoldDB" id="A0A087TK49"/>
<dbReference type="InterPro" id="IPR029000">
    <property type="entry name" value="Cyclophilin-like_dom_sf"/>
</dbReference>
<evidence type="ECO:0000313" key="15">
    <source>
        <dbReference type="Proteomes" id="UP000054359"/>
    </source>
</evidence>
<evidence type="ECO:0000256" key="7">
    <source>
        <dbReference type="ARBA" id="ARBA00023235"/>
    </source>
</evidence>
<evidence type="ECO:0000256" key="3">
    <source>
        <dbReference type="ARBA" id="ARBA00004123"/>
    </source>
</evidence>
<evidence type="ECO:0000256" key="4">
    <source>
        <dbReference type="ARBA" id="ARBA00013194"/>
    </source>
</evidence>
<feature type="domain" description="PPIase cyclophilin-type" evidence="12">
    <location>
        <begin position="6"/>
        <end position="161"/>
    </location>
</feature>
<dbReference type="InterPro" id="IPR012677">
    <property type="entry name" value="Nucleotide-bd_a/b_plait_sf"/>
</dbReference>
<dbReference type="FunFam" id="2.40.100.10:FF:000079">
    <property type="entry name" value="Peptidyl-prolyl cis-trans isomerase"/>
    <property type="match status" value="1"/>
</dbReference>
<evidence type="ECO:0000256" key="1">
    <source>
        <dbReference type="ARBA" id="ARBA00000971"/>
    </source>
</evidence>
<feature type="domain" description="RRM" evidence="13">
    <location>
        <begin position="240"/>
        <end position="318"/>
    </location>
</feature>
<keyword evidence="5 9" id="KW-0694">RNA-binding</keyword>
<reference evidence="14 15" key="1">
    <citation type="submission" date="2013-11" db="EMBL/GenBank/DDBJ databases">
        <title>Genome sequencing of Stegodyphus mimosarum.</title>
        <authorList>
            <person name="Bechsgaard J."/>
        </authorList>
    </citation>
    <scope>NUCLEOTIDE SEQUENCE [LARGE SCALE GENOMIC DNA]</scope>
</reference>
<feature type="compositionally biased region" description="Low complexity" evidence="11">
    <location>
        <begin position="635"/>
        <end position="645"/>
    </location>
</feature>
<dbReference type="FunFam" id="3.30.70.330:FF:000287">
    <property type="entry name" value="Peptidyl-prolyl cis-trans isomerase"/>
    <property type="match status" value="1"/>
</dbReference>
<dbReference type="EMBL" id="KK115589">
    <property type="protein sequence ID" value="KFM65488.1"/>
    <property type="molecule type" value="Genomic_DNA"/>
</dbReference>
<dbReference type="InterPro" id="IPR035542">
    <property type="entry name" value="CRIP"/>
</dbReference>
<evidence type="ECO:0000259" key="12">
    <source>
        <dbReference type="PROSITE" id="PS50072"/>
    </source>
</evidence>
<dbReference type="STRING" id="407821.A0A087TK49"/>
<feature type="compositionally biased region" description="Low complexity" evidence="11">
    <location>
        <begin position="694"/>
        <end position="703"/>
    </location>
</feature>
<dbReference type="InterPro" id="IPR035538">
    <property type="entry name" value="Cyclophilin_PPIL4"/>
</dbReference>
<dbReference type="InterPro" id="IPR035979">
    <property type="entry name" value="RBD_domain_sf"/>
</dbReference>
<dbReference type="Pfam" id="PF00076">
    <property type="entry name" value="RRM_1"/>
    <property type="match status" value="1"/>
</dbReference>
<dbReference type="InterPro" id="IPR002130">
    <property type="entry name" value="Cyclophilin-type_PPIase_dom"/>
</dbReference>
<dbReference type="PRINTS" id="PR00153">
    <property type="entry name" value="CSAPPISMRASE"/>
</dbReference>
<evidence type="ECO:0000256" key="5">
    <source>
        <dbReference type="ARBA" id="ARBA00022884"/>
    </source>
</evidence>
<accession>A0A087TK49</accession>
<dbReference type="SMART" id="SM00360">
    <property type="entry name" value="RRM"/>
    <property type="match status" value="1"/>
</dbReference>
<feature type="coiled-coil region" evidence="10">
    <location>
        <begin position="183"/>
        <end position="225"/>
    </location>
</feature>
<feature type="compositionally biased region" description="Basic and acidic residues" evidence="11">
    <location>
        <begin position="646"/>
        <end position="659"/>
    </location>
</feature>
<feature type="compositionally biased region" description="Basic and acidic residues" evidence="11">
    <location>
        <begin position="477"/>
        <end position="491"/>
    </location>
</feature>
<comment type="function">
    <text evidence="2">PPIases accelerate the folding of proteins. It catalyzes the cis-trans isomerization of proline imidic peptide bonds in oligopeptides.</text>
</comment>
<comment type="subcellular location">
    <subcellularLocation>
        <location evidence="3">Nucleus</location>
    </subcellularLocation>
</comment>
<dbReference type="EC" id="5.2.1.8" evidence="4"/>
<dbReference type="PROSITE" id="PS50102">
    <property type="entry name" value="RRM"/>
    <property type="match status" value="1"/>
</dbReference>
<keyword evidence="10" id="KW-0175">Coiled coil</keyword>
<evidence type="ECO:0000313" key="14">
    <source>
        <dbReference type="EMBL" id="KFM65488.1"/>
    </source>
</evidence>
<evidence type="ECO:0000259" key="13">
    <source>
        <dbReference type="PROSITE" id="PS50102"/>
    </source>
</evidence>
<dbReference type="PANTHER" id="PTHR45843">
    <property type="entry name" value="PEPTIDYL-PROLYL CIS-TRANS ISOMERASE-LIKE 4"/>
    <property type="match status" value="1"/>
</dbReference>
<evidence type="ECO:0000256" key="11">
    <source>
        <dbReference type="SAM" id="MobiDB-lite"/>
    </source>
</evidence>
<dbReference type="OMA" id="IFELCAD"/>
<feature type="compositionally biased region" description="Basic residues" evidence="11">
    <location>
        <begin position="583"/>
        <end position="593"/>
    </location>
</feature>
<feature type="compositionally biased region" description="Basic and acidic residues" evidence="11">
    <location>
        <begin position="539"/>
        <end position="552"/>
    </location>
</feature>
<protein>
    <recommendedName>
        <fullName evidence="4">peptidylprolyl isomerase</fullName>
        <ecNumber evidence="4">5.2.1.8</ecNumber>
    </recommendedName>
</protein>
<feature type="compositionally biased region" description="Polar residues" evidence="11">
    <location>
        <begin position="436"/>
        <end position="449"/>
    </location>
</feature>
<dbReference type="GO" id="GO:0003723">
    <property type="term" value="F:RNA binding"/>
    <property type="evidence" value="ECO:0007669"/>
    <property type="project" value="UniProtKB-UniRule"/>
</dbReference>
<feature type="region of interest" description="Disordered" evidence="11">
    <location>
        <begin position="363"/>
        <end position="749"/>
    </location>
</feature>
<feature type="compositionally biased region" description="Polar residues" evidence="11">
    <location>
        <begin position="663"/>
        <end position="680"/>
    </location>
</feature>
<name>A0A087TK49_STEMI</name>
<gene>
    <name evidence="14" type="ORF">X975_16149</name>
</gene>
<dbReference type="PROSITE" id="PS50072">
    <property type="entry name" value="CSA_PPIASE_2"/>
    <property type="match status" value="1"/>
</dbReference>
<evidence type="ECO:0000256" key="2">
    <source>
        <dbReference type="ARBA" id="ARBA00002388"/>
    </source>
</evidence>
<dbReference type="Gene3D" id="2.40.100.10">
    <property type="entry name" value="Cyclophilin-like"/>
    <property type="match status" value="1"/>
</dbReference>
<evidence type="ECO:0000256" key="10">
    <source>
        <dbReference type="SAM" id="Coils"/>
    </source>
</evidence>
<dbReference type="OrthoDB" id="2083at2759"/>
<dbReference type="CDD" id="cd01921">
    <property type="entry name" value="cyclophilin_RRM"/>
    <property type="match status" value="1"/>
</dbReference>
<feature type="compositionally biased region" description="Basic and acidic residues" evidence="11">
    <location>
        <begin position="450"/>
        <end position="461"/>
    </location>
</feature>
<keyword evidence="15" id="KW-1185">Reference proteome</keyword>
<comment type="catalytic activity">
    <reaction evidence="1">
        <text>[protein]-peptidylproline (omega=180) = [protein]-peptidylproline (omega=0)</text>
        <dbReference type="Rhea" id="RHEA:16237"/>
        <dbReference type="Rhea" id="RHEA-COMP:10747"/>
        <dbReference type="Rhea" id="RHEA-COMP:10748"/>
        <dbReference type="ChEBI" id="CHEBI:83833"/>
        <dbReference type="ChEBI" id="CHEBI:83834"/>
        <dbReference type="EC" id="5.2.1.8"/>
    </reaction>
</comment>